<reference evidence="1 2" key="1">
    <citation type="submission" date="2023-01" db="EMBL/GenBank/DDBJ databases">
        <title>Analysis of 21 Apiospora genomes using comparative genomics revels a genus with tremendous synthesis potential of carbohydrate active enzymes and secondary metabolites.</title>
        <authorList>
            <person name="Sorensen T."/>
        </authorList>
    </citation>
    <scope>NUCLEOTIDE SEQUENCE [LARGE SCALE GENOMIC DNA]</scope>
    <source>
        <strain evidence="1 2">CBS 20057</strain>
    </source>
</reference>
<organism evidence="1 2">
    <name type="scientific">Apiospora marii</name>
    <dbReference type="NCBI Taxonomy" id="335849"/>
    <lineage>
        <taxon>Eukaryota</taxon>
        <taxon>Fungi</taxon>
        <taxon>Dikarya</taxon>
        <taxon>Ascomycota</taxon>
        <taxon>Pezizomycotina</taxon>
        <taxon>Sordariomycetes</taxon>
        <taxon>Xylariomycetidae</taxon>
        <taxon>Amphisphaeriales</taxon>
        <taxon>Apiosporaceae</taxon>
        <taxon>Apiospora</taxon>
    </lineage>
</organism>
<dbReference type="EMBL" id="JAQQWI010000016">
    <property type="protein sequence ID" value="KAK8009525.1"/>
    <property type="molecule type" value="Genomic_DNA"/>
</dbReference>
<gene>
    <name evidence="1" type="ORF">PG991_012076</name>
</gene>
<evidence type="ECO:0000313" key="1">
    <source>
        <dbReference type="EMBL" id="KAK8009525.1"/>
    </source>
</evidence>
<sequence length="255" mass="27237">MSCAVGYFLGCGELNRLVMSGKAAPEPATQLLPQYNAPGYKMFMQDALTKSGGTYEPIDSIEFSVDTNDETSNYDFGQTTVDGKAGFTYGGWFSFGAGGNYSDTSSRLETGSDTTQIKFKILFDKMETISITPGSWNFDVSGYSLRPDSPKEVRTLVRPSQLVVVTQLGYEITLAGSSAVRMDEFFTKSTSVGGSMSIFGVPISVGGSGSMMEEKSTHKAHWDAASNTLKVVPKDDSGTATVVGIVGEKFNTVVG</sequence>
<protein>
    <submittedName>
        <fullName evidence="1">Uncharacterized protein</fullName>
    </submittedName>
</protein>
<proteinExistence type="predicted"/>
<accession>A0ABR1RGA0</accession>
<evidence type="ECO:0000313" key="2">
    <source>
        <dbReference type="Proteomes" id="UP001396898"/>
    </source>
</evidence>
<name>A0ABR1RGA0_9PEZI</name>
<dbReference type="Proteomes" id="UP001396898">
    <property type="component" value="Unassembled WGS sequence"/>
</dbReference>
<comment type="caution">
    <text evidence="1">The sequence shown here is derived from an EMBL/GenBank/DDBJ whole genome shotgun (WGS) entry which is preliminary data.</text>
</comment>
<keyword evidence="2" id="KW-1185">Reference proteome</keyword>